<sequence>MQVKRTFSGASWESKVGYCRGVKVANLIYLSGTASVDEAGSVFASGDAYKQAKRCFEIIQKALQDLGADTSCVVRTRMFVTDITLWAEFGRAHQEFFGENPPATSMVEVKSLIDPAMLIEVEVDAVCPDV</sequence>
<dbReference type="Proteomes" id="UP000031549">
    <property type="component" value="Unassembled WGS sequence"/>
</dbReference>
<dbReference type="EMBL" id="JTCM02000049">
    <property type="protein sequence ID" value="NEU74781.1"/>
    <property type="molecule type" value="Genomic_DNA"/>
</dbReference>
<accession>A0A846HEC2</accession>
<proteinExistence type="predicted"/>
<keyword evidence="2" id="KW-1185">Reference proteome</keyword>
<evidence type="ECO:0000313" key="1">
    <source>
        <dbReference type="EMBL" id="NEU74781.1"/>
    </source>
</evidence>
<reference evidence="1 2" key="1">
    <citation type="journal article" date="2015" name="Genome Announc.">
        <title>Draft Genome Sequence of Cyanobacterium Hassallia byssoidea Strain VB512170, Isolated from Monuments in India.</title>
        <authorList>
            <person name="Singh D."/>
            <person name="Chandrababunaidu M.M."/>
            <person name="Panda A."/>
            <person name="Sen D."/>
            <person name="Bhattacharyya S."/>
            <person name="Adhikary S.P."/>
            <person name="Tripathy S."/>
        </authorList>
    </citation>
    <scope>NUCLEOTIDE SEQUENCE [LARGE SCALE GENOMIC DNA]</scope>
    <source>
        <strain evidence="1 2">VB512170</strain>
    </source>
</reference>
<dbReference type="PANTHER" id="PTHR43857:SF1">
    <property type="entry name" value="YJGH FAMILY PROTEIN"/>
    <property type="match status" value="1"/>
</dbReference>
<dbReference type="Pfam" id="PF01042">
    <property type="entry name" value="Ribonuc_L-PSP"/>
    <property type="match status" value="1"/>
</dbReference>
<dbReference type="AlphaFoldDB" id="A0A846HEC2"/>
<dbReference type="InterPro" id="IPR006175">
    <property type="entry name" value="YjgF/YER057c/UK114"/>
</dbReference>
<dbReference type="SUPFAM" id="SSF55298">
    <property type="entry name" value="YjgF-like"/>
    <property type="match status" value="1"/>
</dbReference>
<dbReference type="InterPro" id="IPR035959">
    <property type="entry name" value="RutC-like_sf"/>
</dbReference>
<comment type="caution">
    <text evidence="1">The sequence shown here is derived from an EMBL/GenBank/DDBJ whole genome shotgun (WGS) entry which is preliminary data.</text>
</comment>
<dbReference type="RefSeq" id="WP_039742748.1">
    <property type="nucleotide sequence ID" value="NZ_JTCM02000049.1"/>
</dbReference>
<dbReference type="PANTHER" id="PTHR43857">
    <property type="entry name" value="BLR7761 PROTEIN"/>
    <property type="match status" value="1"/>
</dbReference>
<protein>
    <submittedName>
        <fullName evidence="1">RidA family protein</fullName>
    </submittedName>
</protein>
<organism evidence="1 2">
    <name type="scientific">Hassallia byssoidea VB512170</name>
    <dbReference type="NCBI Taxonomy" id="1304833"/>
    <lineage>
        <taxon>Bacteria</taxon>
        <taxon>Bacillati</taxon>
        <taxon>Cyanobacteriota</taxon>
        <taxon>Cyanophyceae</taxon>
        <taxon>Nostocales</taxon>
        <taxon>Tolypothrichaceae</taxon>
        <taxon>Hassallia</taxon>
    </lineage>
</organism>
<dbReference type="CDD" id="cd06154">
    <property type="entry name" value="YjgF_YER057c_UK114_like_6"/>
    <property type="match status" value="1"/>
</dbReference>
<dbReference type="Gene3D" id="3.30.1330.40">
    <property type="entry name" value="RutC-like"/>
    <property type="match status" value="1"/>
</dbReference>
<evidence type="ECO:0000313" key="2">
    <source>
        <dbReference type="Proteomes" id="UP000031549"/>
    </source>
</evidence>
<gene>
    <name evidence="1" type="ORF">PI95_020030</name>
</gene>
<name>A0A846HEC2_9CYAN</name>